<keyword evidence="2" id="KW-1185">Reference proteome</keyword>
<dbReference type="KEGG" id="pbj:VN24_17065"/>
<accession>A0A0D5NLC3</accession>
<reference evidence="1 2" key="1">
    <citation type="journal article" date="2015" name="J. Biotechnol.">
        <title>Complete genome sequence of Paenibacillus beijingensis 7188(T) (=DSM 24997(T)), a novel rhizobacterium from jujube garden soil.</title>
        <authorList>
            <person name="Kwak Y."/>
            <person name="Shin J.H."/>
        </authorList>
    </citation>
    <scope>NUCLEOTIDE SEQUENCE [LARGE SCALE GENOMIC DNA]</scope>
    <source>
        <strain evidence="1 2">DSM 24997</strain>
    </source>
</reference>
<reference evidence="2" key="2">
    <citation type="submission" date="2015-03" db="EMBL/GenBank/DDBJ databases">
        <title>Genome sequence of Paenibacillus beijingensis strain DSM 24997T.</title>
        <authorList>
            <person name="Kwak Y."/>
            <person name="Shin J.-H."/>
        </authorList>
    </citation>
    <scope>NUCLEOTIDE SEQUENCE [LARGE SCALE GENOMIC DNA]</scope>
    <source>
        <strain evidence="2">DSM 24997</strain>
    </source>
</reference>
<dbReference type="RefSeq" id="WP_045671378.1">
    <property type="nucleotide sequence ID" value="NZ_CP011058.1"/>
</dbReference>
<dbReference type="HOGENOM" id="CLU_1584875_0_0_9"/>
<sequence length="166" mass="18389">MDNTANRGQNTYLFNIEVLMEGETNAHALEALLHLLNRANVPDYRIISGSRLGFLIDRLKAETLAGTAAPETELPGVPIPAEKTRSNDPAACKASLSAVPLTAIIRSGIEEKKLIRLSVNKGKGVKLDVPARMIHFDEETKLLTVYHVDEKQVYTFHLHEIDDFTV</sequence>
<evidence type="ECO:0000313" key="1">
    <source>
        <dbReference type="EMBL" id="AJY75950.1"/>
    </source>
</evidence>
<dbReference type="PATRIC" id="fig|1126833.4.peg.3744"/>
<gene>
    <name evidence="1" type="ORF">VN24_17065</name>
</gene>
<dbReference type="AlphaFoldDB" id="A0A0D5NLC3"/>
<dbReference type="OrthoDB" id="2655795at2"/>
<protein>
    <submittedName>
        <fullName evidence="1">Uncharacterized protein</fullName>
    </submittedName>
</protein>
<name>A0A0D5NLC3_9BACL</name>
<evidence type="ECO:0000313" key="2">
    <source>
        <dbReference type="Proteomes" id="UP000032633"/>
    </source>
</evidence>
<dbReference type="Proteomes" id="UP000032633">
    <property type="component" value="Chromosome"/>
</dbReference>
<proteinExistence type="predicted"/>
<organism evidence="1 2">
    <name type="scientific">Paenibacillus beijingensis</name>
    <dbReference type="NCBI Taxonomy" id="1126833"/>
    <lineage>
        <taxon>Bacteria</taxon>
        <taxon>Bacillati</taxon>
        <taxon>Bacillota</taxon>
        <taxon>Bacilli</taxon>
        <taxon>Bacillales</taxon>
        <taxon>Paenibacillaceae</taxon>
        <taxon>Paenibacillus</taxon>
    </lineage>
</organism>
<dbReference type="EMBL" id="CP011058">
    <property type="protein sequence ID" value="AJY75950.1"/>
    <property type="molecule type" value="Genomic_DNA"/>
</dbReference>